<proteinExistence type="predicted"/>
<dbReference type="NCBIfam" id="TIGR00684">
    <property type="entry name" value="narJ"/>
    <property type="match status" value="1"/>
</dbReference>
<keyword evidence="3" id="KW-1185">Reference proteome</keyword>
<evidence type="ECO:0000313" key="3">
    <source>
        <dbReference type="Proteomes" id="UP000271678"/>
    </source>
</evidence>
<name>A0A3M9MFJ2_9MICO</name>
<protein>
    <submittedName>
        <fullName evidence="2">Nitrate reductase molybdenum cofactor assembly chaperone</fullName>
    </submittedName>
</protein>
<keyword evidence="1" id="KW-0534">Nitrate assimilation</keyword>
<evidence type="ECO:0000313" key="2">
    <source>
        <dbReference type="EMBL" id="RNI23917.1"/>
    </source>
</evidence>
<dbReference type="GO" id="GO:0051082">
    <property type="term" value="F:unfolded protein binding"/>
    <property type="evidence" value="ECO:0007669"/>
    <property type="project" value="InterPro"/>
</dbReference>
<dbReference type="EMBL" id="RJJQ01000004">
    <property type="protein sequence ID" value="RNI23917.1"/>
    <property type="molecule type" value="Genomic_DNA"/>
</dbReference>
<dbReference type="Proteomes" id="UP000271678">
    <property type="component" value="Unassembled WGS sequence"/>
</dbReference>
<dbReference type="RefSeq" id="WP_123270656.1">
    <property type="nucleotide sequence ID" value="NZ_RJJQ01000004.1"/>
</dbReference>
<evidence type="ECO:0000256" key="1">
    <source>
        <dbReference type="ARBA" id="ARBA00023063"/>
    </source>
</evidence>
<dbReference type="GO" id="GO:0016530">
    <property type="term" value="F:metallochaperone activity"/>
    <property type="evidence" value="ECO:0007669"/>
    <property type="project" value="TreeGrafter"/>
</dbReference>
<dbReference type="PANTHER" id="PTHR43680:SF2">
    <property type="entry name" value="NITRATE REDUCTASE MOLYBDENUM COFACTOR ASSEMBLY CHAPERONE NARJ"/>
    <property type="match status" value="1"/>
</dbReference>
<gene>
    <name evidence="2" type="primary">narJ</name>
    <name evidence="2" type="ORF">EFY87_06525</name>
</gene>
<dbReference type="PANTHER" id="PTHR43680">
    <property type="entry name" value="NITRATE REDUCTASE MOLYBDENUM COFACTOR ASSEMBLY CHAPERONE"/>
    <property type="match status" value="1"/>
</dbReference>
<dbReference type="OrthoDB" id="4307003at2"/>
<dbReference type="SUPFAM" id="SSF89155">
    <property type="entry name" value="TorD-like"/>
    <property type="match status" value="1"/>
</dbReference>
<dbReference type="InterPro" id="IPR003765">
    <property type="entry name" value="NO3_reductase_chaperone_NarJ"/>
</dbReference>
<reference evidence="2 3" key="1">
    <citation type="submission" date="2018-11" db="EMBL/GenBank/DDBJ databases">
        <title>Draft genome of Simplicispira Flexivirga sp. BO-16.</title>
        <authorList>
            <person name="Im W.T."/>
        </authorList>
    </citation>
    <scope>NUCLEOTIDE SEQUENCE [LARGE SCALE GENOMIC DNA]</scope>
    <source>
        <strain evidence="2 3">BO-16</strain>
    </source>
</reference>
<dbReference type="Pfam" id="PF02613">
    <property type="entry name" value="Nitrate_red_del"/>
    <property type="match status" value="1"/>
</dbReference>
<organism evidence="2 3">
    <name type="scientific">Flexivirga caeni</name>
    <dbReference type="NCBI Taxonomy" id="2294115"/>
    <lineage>
        <taxon>Bacteria</taxon>
        <taxon>Bacillati</taxon>
        <taxon>Actinomycetota</taxon>
        <taxon>Actinomycetes</taxon>
        <taxon>Micrococcales</taxon>
        <taxon>Dermacoccaceae</taxon>
        <taxon>Flexivirga</taxon>
    </lineage>
</organism>
<dbReference type="GO" id="GO:0051131">
    <property type="term" value="P:chaperone-mediated protein complex assembly"/>
    <property type="evidence" value="ECO:0007669"/>
    <property type="project" value="InterPro"/>
</dbReference>
<dbReference type="GO" id="GO:0042128">
    <property type="term" value="P:nitrate assimilation"/>
    <property type="evidence" value="ECO:0007669"/>
    <property type="project" value="UniProtKB-KW"/>
</dbReference>
<accession>A0A3M9MFJ2</accession>
<dbReference type="InterPro" id="IPR020945">
    <property type="entry name" value="DMSO/NO3_reduct_chaperone"/>
</dbReference>
<comment type="caution">
    <text evidence="2">The sequence shown here is derived from an EMBL/GenBank/DDBJ whole genome shotgun (WGS) entry which is preliminary data.</text>
</comment>
<dbReference type="Gene3D" id="1.10.3480.10">
    <property type="entry name" value="TorD-like"/>
    <property type="match status" value="1"/>
</dbReference>
<dbReference type="InterPro" id="IPR036411">
    <property type="entry name" value="TorD-like_sf"/>
</dbReference>
<sequence length="239" mass="26530">MKNLRWQRHRRTTPELPDELLAATWQLVSLLLEYPDAQAAQRFPALRKVAQRLPPDVGRPLVDFLDNASGLPLTALQTDYVDTFDVTRKCSLHLTFFTNGDTRRRGVALVEFKQAYRRAGVRLADDSAELPDFLPVLLEFGAFTDREAAWKLLNANRVGIELLHAALARRESRWLPVLDALRATLSSLGEDDETALAALIAAGPPSEEVGIDSSPYSLDPRINPRPVPIKVGVSTRGVS</sequence>
<dbReference type="AlphaFoldDB" id="A0A3M9MFJ2"/>